<name>A0A183LHZ9_9TREM</name>
<evidence type="ECO:0000313" key="1">
    <source>
        <dbReference type="EMBL" id="VDO58038.1"/>
    </source>
</evidence>
<dbReference type="STRING" id="48269.A0A183LHZ9"/>
<organism evidence="1 2">
    <name type="scientific">Schistosoma margrebowiei</name>
    <dbReference type="NCBI Taxonomy" id="48269"/>
    <lineage>
        <taxon>Eukaryota</taxon>
        <taxon>Metazoa</taxon>
        <taxon>Spiralia</taxon>
        <taxon>Lophotrochozoa</taxon>
        <taxon>Platyhelminthes</taxon>
        <taxon>Trematoda</taxon>
        <taxon>Digenea</taxon>
        <taxon>Strigeidida</taxon>
        <taxon>Schistosomatoidea</taxon>
        <taxon>Schistosomatidae</taxon>
        <taxon>Schistosoma</taxon>
    </lineage>
</organism>
<keyword evidence="2" id="KW-1185">Reference proteome</keyword>
<dbReference type="Proteomes" id="UP000277204">
    <property type="component" value="Unassembled WGS sequence"/>
</dbReference>
<gene>
    <name evidence="1" type="ORF">SMRZ_LOCUS3424</name>
</gene>
<protein>
    <submittedName>
        <fullName evidence="1">Uncharacterized protein</fullName>
    </submittedName>
</protein>
<evidence type="ECO:0000313" key="2">
    <source>
        <dbReference type="Proteomes" id="UP000277204"/>
    </source>
</evidence>
<proteinExistence type="predicted"/>
<dbReference type="AlphaFoldDB" id="A0A183LHZ9"/>
<dbReference type="EMBL" id="UZAI01000975">
    <property type="protein sequence ID" value="VDO58038.1"/>
    <property type="molecule type" value="Genomic_DNA"/>
</dbReference>
<accession>A0A183LHZ9</accession>
<sequence length="160" mass="17742">MVIGNISVIVAIFITLLLNTCKAMKENSFKTTITRRRDLANVTLFNFTDFNTNAFENWIEVSDATVIGGRSKATLVRLKRHTSGEREQVRILFRISSSYLHGAPQCNSKFSGLTQKSRIGIEVYGGSNASKNQFGPGAIEIFTISAYKEKSNASLKKSKL</sequence>
<reference evidence="1 2" key="1">
    <citation type="submission" date="2018-11" db="EMBL/GenBank/DDBJ databases">
        <authorList>
            <consortium name="Pathogen Informatics"/>
        </authorList>
    </citation>
    <scope>NUCLEOTIDE SEQUENCE [LARGE SCALE GENOMIC DNA]</scope>
    <source>
        <strain evidence="1 2">Zambia</strain>
    </source>
</reference>